<feature type="signal peptide" evidence="1">
    <location>
        <begin position="1"/>
        <end position="32"/>
    </location>
</feature>
<dbReference type="EMBL" id="NVYO01000001">
    <property type="protein sequence ID" value="PBQ23240.1"/>
    <property type="molecule type" value="Genomic_DNA"/>
</dbReference>
<sequence length="335" mass="36668">MKKLTQKYATALMLLGAIVGIGLTAGTTTASAKAKTPTAAQIAAARKKIVANEKKVDSAIDKIDISNLSNLNSIYTYGPIATQTVQPYNMYQTYKLKSPLTLTNEFRHKTVTLPKGSVVTGLNDGKGNFQNIDNTTLSIKNQKKVFKKLGNWHRSFAMSKNNGGAMQKYTRSTAFSKNSLASFPQLSVKTAKAQYDTAASSLPFISVTADSQLAYHKTGQTFSATSYTKIKKFKRTHSTITYYLNKRLSGVTTKKTKVGNSYQYKLSLRLGHVFQSSDSYNGDAGAYNLTVNNGKQAFFLPLDNVAESYISSINGDEYVSDNDKKVSTAFVEGLY</sequence>
<feature type="chain" id="PRO_5012630175" description="Lipoprotein" evidence="1">
    <location>
        <begin position="33"/>
        <end position="335"/>
    </location>
</feature>
<evidence type="ECO:0000313" key="3">
    <source>
        <dbReference type="Proteomes" id="UP000217918"/>
    </source>
</evidence>
<comment type="caution">
    <text evidence="2">The sequence shown here is derived from an EMBL/GenBank/DDBJ whole genome shotgun (WGS) entry which is preliminary data.</text>
</comment>
<name>A0A2A3TWJ5_LEVBR</name>
<evidence type="ECO:0008006" key="4">
    <source>
        <dbReference type="Google" id="ProtNLM"/>
    </source>
</evidence>
<evidence type="ECO:0000256" key="1">
    <source>
        <dbReference type="SAM" id="SignalP"/>
    </source>
</evidence>
<evidence type="ECO:0000313" key="2">
    <source>
        <dbReference type="EMBL" id="PBQ23240.1"/>
    </source>
</evidence>
<proteinExistence type="predicted"/>
<keyword evidence="1" id="KW-0732">Signal</keyword>
<gene>
    <name evidence="2" type="ORF">CNR29_04070</name>
</gene>
<accession>A0A2A3TWJ5</accession>
<organism evidence="2 3">
    <name type="scientific">Levilactobacillus brevis</name>
    <name type="common">Lactobacillus brevis</name>
    <dbReference type="NCBI Taxonomy" id="1580"/>
    <lineage>
        <taxon>Bacteria</taxon>
        <taxon>Bacillati</taxon>
        <taxon>Bacillota</taxon>
        <taxon>Bacilli</taxon>
        <taxon>Lactobacillales</taxon>
        <taxon>Lactobacillaceae</taxon>
        <taxon>Levilactobacillus</taxon>
    </lineage>
</organism>
<dbReference type="RefSeq" id="WP_096109800.1">
    <property type="nucleotide sequence ID" value="NZ_NVYO01000001.1"/>
</dbReference>
<dbReference type="Proteomes" id="UP000217918">
    <property type="component" value="Unassembled WGS sequence"/>
</dbReference>
<protein>
    <recommendedName>
        <fullName evidence="4">Lipoprotein</fullName>
    </recommendedName>
</protein>
<reference evidence="2 3" key="1">
    <citation type="submission" date="2017-09" db="EMBL/GenBank/DDBJ databases">
        <title>Genome sequence of Lactobacillus brevis D7.</title>
        <authorList>
            <person name="Kwon M.-S."/>
            <person name="Lim S.K."/>
            <person name="Choi H.-J."/>
        </authorList>
    </citation>
    <scope>NUCLEOTIDE SEQUENCE [LARGE SCALE GENOMIC DNA]</scope>
    <source>
        <strain evidence="2 3">D7</strain>
    </source>
</reference>
<dbReference type="AlphaFoldDB" id="A0A2A3TWJ5"/>